<gene>
    <name evidence="2" type="ORF">LACBIDRAFT_291959</name>
</gene>
<keyword evidence="1" id="KW-0472">Membrane</keyword>
<dbReference type="RefSeq" id="XP_001874436.1">
    <property type="nucleotide sequence ID" value="XM_001874401.1"/>
</dbReference>
<feature type="transmembrane region" description="Helical" evidence="1">
    <location>
        <begin position="557"/>
        <end position="575"/>
    </location>
</feature>
<sequence length="618" mass="70895">MEASRIHQIQQQPAPQESSAIHRLPPDVLRVIFHLCNPRVAVYRDPRLLNPYAIRWPWCLGETCRYWRDVVLETATLWSYINLYMSKTHLDKNLIPRATICLQRSRGSRLTIRFHNSRSNPDKCLPLDMLTAHSDRWYDVQLHMPMSLLPKLDRIENRVPLLRRLHFSTNSLLSPFSPERTRAFSNTPNLRDVKLELISPISFKINWSQITRYAGVCVPTNSNIFYQATNLVICDTFAYQFPNQPFLPVTLLYLRSLTMSLRSTTAPGNANSLSYLTLPALETLDFLIMSQVENMLGSIVELIHRSSCTLKVFRLQGFYRVFPIRLPEEDVTALFKALPSVVDLTIDGINALLTDAVIGKLTCRSPPDAEPLLPSIQSLSIKVWEKEPLGSTAFMNMLLSRTRERKLTHEQPSVASFRRLRIYHRGDSPGSKYPSKVHVLLGSDTTSCLDHLVQHGIEVIYSMPSNADAFRSLRVFDKSQLSPQLRSELVPMYLVLGLRYPGRDMQSLACNALHIYLESSKLVPSFPWLTFSFHFFFPTSLCFLFMDLKDPLRQVQVTSLICSTFAIGSTIYRFYLRRTRLWVDDAFSLFSMLILAIQVAAVLLFPSKTDQRQQNNMA</sequence>
<name>B0CT89_LACBS</name>
<reference evidence="2 3" key="1">
    <citation type="journal article" date="2008" name="Nature">
        <title>The genome of Laccaria bicolor provides insights into mycorrhizal symbiosis.</title>
        <authorList>
            <person name="Martin F."/>
            <person name="Aerts A."/>
            <person name="Ahren D."/>
            <person name="Brun A."/>
            <person name="Danchin E.G.J."/>
            <person name="Duchaussoy F."/>
            <person name="Gibon J."/>
            <person name="Kohler A."/>
            <person name="Lindquist E."/>
            <person name="Pereda V."/>
            <person name="Salamov A."/>
            <person name="Shapiro H.J."/>
            <person name="Wuyts J."/>
            <person name="Blaudez D."/>
            <person name="Buee M."/>
            <person name="Brokstein P."/>
            <person name="Canbaeck B."/>
            <person name="Cohen D."/>
            <person name="Courty P.E."/>
            <person name="Coutinho P.M."/>
            <person name="Delaruelle C."/>
            <person name="Detter J.C."/>
            <person name="Deveau A."/>
            <person name="DiFazio S."/>
            <person name="Duplessis S."/>
            <person name="Fraissinet-Tachet L."/>
            <person name="Lucic E."/>
            <person name="Frey-Klett P."/>
            <person name="Fourrey C."/>
            <person name="Feussner I."/>
            <person name="Gay G."/>
            <person name="Grimwood J."/>
            <person name="Hoegger P.J."/>
            <person name="Jain P."/>
            <person name="Kilaru S."/>
            <person name="Labbe J."/>
            <person name="Lin Y.C."/>
            <person name="Legue V."/>
            <person name="Le Tacon F."/>
            <person name="Marmeisse R."/>
            <person name="Melayah D."/>
            <person name="Montanini B."/>
            <person name="Muratet M."/>
            <person name="Nehls U."/>
            <person name="Niculita-Hirzel H."/>
            <person name="Oudot-Le Secq M.P."/>
            <person name="Peter M."/>
            <person name="Quesneville H."/>
            <person name="Rajashekar B."/>
            <person name="Reich M."/>
            <person name="Rouhier N."/>
            <person name="Schmutz J."/>
            <person name="Yin T."/>
            <person name="Chalot M."/>
            <person name="Henrissat B."/>
            <person name="Kuees U."/>
            <person name="Lucas S."/>
            <person name="Van de Peer Y."/>
            <person name="Podila G.K."/>
            <person name="Polle A."/>
            <person name="Pukkila P.J."/>
            <person name="Richardson P.M."/>
            <person name="Rouze P."/>
            <person name="Sanders I.R."/>
            <person name="Stajich J.E."/>
            <person name="Tunlid A."/>
            <person name="Tuskan G."/>
            <person name="Grigoriev I.V."/>
        </authorList>
    </citation>
    <scope>NUCLEOTIDE SEQUENCE [LARGE SCALE GENOMIC DNA]</scope>
    <source>
        <strain evidence="3">S238N-H82 / ATCC MYA-4686</strain>
    </source>
</reference>
<keyword evidence="1" id="KW-0812">Transmembrane</keyword>
<dbReference type="InParanoid" id="B0CT89"/>
<evidence type="ECO:0000313" key="3">
    <source>
        <dbReference type="Proteomes" id="UP000001194"/>
    </source>
</evidence>
<proteinExistence type="predicted"/>
<dbReference type="OrthoDB" id="2886770at2759"/>
<feature type="transmembrane region" description="Helical" evidence="1">
    <location>
        <begin position="587"/>
        <end position="605"/>
    </location>
</feature>
<organism evidence="3">
    <name type="scientific">Laccaria bicolor (strain S238N-H82 / ATCC MYA-4686)</name>
    <name type="common">Bicoloured deceiver</name>
    <name type="synonym">Laccaria laccata var. bicolor</name>
    <dbReference type="NCBI Taxonomy" id="486041"/>
    <lineage>
        <taxon>Eukaryota</taxon>
        <taxon>Fungi</taxon>
        <taxon>Dikarya</taxon>
        <taxon>Basidiomycota</taxon>
        <taxon>Agaricomycotina</taxon>
        <taxon>Agaricomycetes</taxon>
        <taxon>Agaricomycetidae</taxon>
        <taxon>Agaricales</taxon>
        <taxon>Agaricineae</taxon>
        <taxon>Hydnangiaceae</taxon>
        <taxon>Laccaria</taxon>
    </lineage>
</organism>
<evidence type="ECO:0000256" key="1">
    <source>
        <dbReference type="SAM" id="Phobius"/>
    </source>
</evidence>
<keyword evidence="3" id="KW-1185">Reference proteome</keyword>
<dbReference type="Proteomes" id="UP000001194">
    <property type="component" value="Unassembled WGS sequence"/>
</dbReference>
<evidence type="ECO:0000313" key="2">
    <source>
        <dbReference type="EMBL" id="EDR13877.1"/>
    </source>
</evidence>
<feature type="transmembrane region" description="Helical" evidence="1">
    <location>
        <begin position="526"/>
        <end position="545"/>
    </location>
</feature>
<dbReference type="GeneID" id="6070073"/>
<dbReference type="AlphaFoldDB" id="B0CT89"/>
<dbReference type="KEGG" id="lbc:LACBIDRAFT_291959"/>
<protein>
    <submittedName>
        <fullName evidence="2">Predicted protein</fullName>
    </submittedName>
</protein>
<keyword evidence="1" id="KW-1133">Transmembrane helix</keyword>
<dbReference type="EMBL" id="DS547092">
    <property type="protein sequence ID" value="EDR13877.1"/>
    <property type="molecule type" value="Genomic_DNA"/>
</dbReference>
<accession>B0CT89</accession>
<dbReference type="HOGENOM" id="CLU_456387_0_0_1"/>